<dbReference type="Proteomes" id="UP000515237">
    <property type="component" value="Chromosome"/>
</dbReference>
<dbReference type="PROSITE" id="PS51257">
    <property type="entry name" value="PROKAR_LIPOPROTEIN"/>
    <property type="match status" value="1"/>
</dbReference>
<keyword evidence="3" id="KW-0732">Signal</keyword>
<keyword evidence="2" id="KW-0812">Transmembrane</keyword>
<evidence type="ECO:0000256" key="2">
    <source>
        <dbReference type="SAM" id="Phobius"/>
    </source>
</evidence>
<feature type="transmembrane region" description="Helical" evidence="2">
    <location>
        <begin position="193"/>
        <end position="213"/>
    </location>
</feature>
<feature type="chain" id="PRO_5028906348" description="DUF4349 domain-containing protein" evidence="3">
    <location>
        <begin position="29"/>
        <end position="216"/>
    </location>
</feature>
<feature type="signal peptide" evidence="3">
    <location>
        <begin position="1"/>
        <end position="28"/>
    </location>
</feature>
<keyword evidence="1" id="KW-0175">Coiled coil</keyword>
<sequence length="216" mass="23386">MKSKSFSGLFAVVSWVVLGISFSSCSTSQPYYFAKGTGSFNDSYKTNSPKTTDLTANASSNKTVNDLNTLLQAQITAEADKNREQAVPQKISIQKPTRRELKNLKKRLEAVLDTTRKRDRVTIKTNEKKVDELRNEVQELKNSVKTEKAGDKVVVSFDKPQTNLSTEAKVLIIVGAALLLVALLSLPIIGPVLGVVLGITVIAAALALILGIVEIG</sequence>
<keyword evidence="2" id="KW-1133">Transmembrane helix</keyword>
<dbReference type="EMBL" id="CP055156">
    <property type="protein sequence ID" value="QNF32669.1"/>
    <property type="molecule type" value="Genomic_DNA"/>
</dbReference>
<evidence type="ECO:0000313" key="4">
    <source>
        <dbReference type="EMBL" id="QNF32669.1"/>
    </source>
</evidence>
<evidence type="ECO:0000313" key="5">
    <source>
        <dbReference type="Proteomes" id="UP000515237"/>
    </source>
</evidence>
<feature type="coiled-coil region" evidence="1">
    <location>
        <begin position="98"/>
        <end position="150"/>
    </location>
</feature>
<evidence type="ECO:0000256" key="3">
    <source>
        <dbReference type="SAM" id="SignalP"/>
    </source>
</evidence>
<accession>A0A7G7G685</accession>
<protein>
    <recommendedName>
        <fullName evidence="6">DUF4349 domain-containing protein</fullName>
    </recommendedName>
</protein>
<dbReference type="RefSeq" id="WP_185273447.1">
    <property type="nucleotide sequence ID" value="NZ_CP055156.1"/>
</dbReference>
<organism evidence="4 5">
    <name type="scientific">Adhaeribacter swui</name>
    <dbReference type="NCBI Taxonomy" id="2086471"/>
    <lineage>
        <taxon>Bacteria</taxon>
        <taxon>Pseudomonadati</taxon>
        <taxon>Bacteroidota</taxon>
        <taxon>Cytophagia</taxon>
        <taxon>Cytophagales</taxon>
        <taxon>Hymenobacteraceae</taxon>
        <taxon>Adhaeribacter</taxon>
    </lineage>
</organism>
<proteinExistence type="predicted"/>
<evidence type="ECO:0000256" key="1">
    <source>
        <dbReference type="SAM" id="Coils"/>
    </source>
</evidence>
<gene>
    <name evidence="4" type="ORF">HUW51_07975</name>
</gene>
<dbReference type="KEGG" id="aswu:HUW51_07975"/>
<feature type="transmembrane region" description="Helical" evidence="2">
    <location>
        <begin position="168"/>
        <end position="186"/>
    </location>
</feature>
<keyword evidence="5" id="KW-1185">Reference proteome</keyword>
<reference evidence="4 5" key="1">
    <citation type="journal article" date="2018" name="Int. J. Syst. Evol. Microbiol.">
        <title>Adhaeribacter swui sp. nov., isolated from wet mud.</title>
        <authorList>
            <person name="Kim D.U."/>
            <person name="Kim K.W."/>
            <person name="Kang M.S."/>
            <person name="Kim J.Y."/>
            <person name="Jang J.H."/>
            <person name="Kim M.K."/>
        </authorList>
    </citation>
    <scope>NUCLEOTIDE SEQUENCE [LARGE SCALE GENOMIC DNA]</scope>
    <source>
        <strain evidence="4 5">KCTC 52873</strain>
    </source>
</reference>
<dbReference type="AlphaFoldDB" id="A0A7G7G685"/>
<name>A0A7G7G685_9BACT</name>
<evidence type="ECO:0008006" key="6">
    <source>
        <dbReference type="Google" id="ProtNLM"/>
    </source>
</evidence>
<keyword evidence="2" id="KW-0472">Membrane</keyword>